<evidence type="ECO:0000313" key="2">
    <source>
        <dbReference type="EMBL" id="MBB6142867.1"/>
    </source>
</evidence>
<feature type="transmembrane region" description="Helical" evidence="1">
    <location>
        <begin position="230"/>
        <end position="250"/>
    </location>
</feature>
<comment type="caution">
    <text evidence="2">The sequence shown here is derived from an EMBL/GenBank/DDBJ whole genome shotgun (WGS) entry which is preliminary data.</text>
</comment>
<protein>
    <submittedName>
        <fullName evidence="2">Uncharacterized protein</fullName>
    </submittedName>
</protein>
<dbReference type="RefSeq" id="WP_156186177.1">
    <property type="nucleotide sequence ID" value="NZ_JACHEK010000002.1"/>
</dbReference>
<keyword evidence="1" id="KW-0812">Transmembrane</keyword>
<accession>A0A841JQN9</accession>
<organism evidence="2 3">
    <name type="scientific">Silvibacterium bohemicum</name>
    <dbReference type="NCBI Taxonomy" id="1577686"/>
    <lineage>
        <taxon>Bacteria</taxon>
        <taxon>Pseudomonadati</taxon>
        <taxon>Acidobacteriota</taxon>
        <taxon>Terriglobia</taxon>
        <taxon>Terriglobales</taxon>
        <taxon>Acidobacteriaceae</taxon>
        <taxon>Silvibacterium</taxon>
    </lineage>
</organism>
<evidence type="ECO:0000256" key="1">
    <source>
        <dbReference type="SAM" id="Phobius"/>
    </source>
</evidence>
<proteinExistence type="predicted"/>
<keyword evidence="3" id="KW-1185">Reference proteome</keyword>
<feature type="transmembrane region" description="Helical" evidence="1">
    <location>
        <begin position="135"/>
        <end position="150"/>
    </location>
</feature>
<dbReference type="OrthoDB" id="114564at2"/>
<gene>
    <name evidence="2" type="ORF">HNQ77_000811</name>
</gene>
<dbReference type="AlphaFoldDB" id="A0A841JQN9"/>
<dbReference type="Proteomes" id="UP000538666">
    <property type="component" value="Unassembled WGS sequence"/>
</dbReference>
<keyword evidence="1" id="KW-0472">Membrane</keyword>
<dbReference type="EMBL" id="JACHEK010000002">
    <property type="protein sequence ID" value="MBB6142867.1"/>
    <property type="molecule type" value="Genomic_DNA"/>
</dbReference>
<feature type="transmembrane region" description="Helical" evidence="1">
    <location>
        <begin position="87"/>
        <end position="106"/>
    </location>
</feature>
<name>A0A841JQN9_9BACT</name>
<keyword evidence="1" id="KW-1133">Transmembrane helix</keyword>
<reference evidence="2 3" key="1">
    <citation type="submission" date="2020-08" db="EMBL/GenBank/DDBJ databases">
        <title>Genomic Encyclopedia of Type Strains, Phase IV (KMG-IV): sequencing the most valuable type-strain genomes for metagenomic binning, comparative biology and taxonomic classification.</title>
        <authorList>
            <person name="Goeker M."/>
        </authorList>
    </citation>
    <scope>NUCLEOTIDE SEQUENCE [LARGE SCALE GENOMIC DNA]</scope>
    <source>
        <strain evidence="2 3">DSM 103733</strain>
    </source>
</reference>
<evidence type="ECO:0000313" key="3">
    <source>
        <dbReference type="Proteomes" id="UP000538666"/>
    </source>
</evidence>
<feature type="transmembrane region" description="Helical" evidence="1">
    <location>
        <begin position="157"/>
        <end position="180"/>
    </location>
</feature>
<sequence>METQALIKGSGNLLDALGGYFVLRFLVRDKQDAERVIKVLAVVALFLGLCMVNERITRRNIFGLLGGVPFEAVVRDGKPRSTGSFEVYITAGVFGATLLPLFISLWSETKTRTIALVGICGATLMTLTSNSSTPLLAYVGGIVSLCFWPLRKGMRAFRLGLLLVLVALHLTMKAPVWSLIARVDLTGSSSGYQRYLLIDNCIRHFSDWWLIGAKDYSNWGNDMWDLSDQYVAAAVTGGLATLVTFILVISRSFGRLGTARKFAEGSRKQEWFLWCLCAAVLSHVVAYFGIGYFDQMQLAWYSLLAIICVYRPVRSKSPAKVAPFEEADTAAFSAPVYAQSV</sequence>
<feature type="transmembrane region" description="Helical" evidence="1">
    <location>
        <begin position="271"/>
        <end position="290"/>
    </location>
</feature>